<keyword evidence="2" id="KW-0472">Membrane</keyword>
<evidence type="ECO:0000313" key="3">
    <source>
        <dbReference type="EMBL" id="SVC65743.1"/>
    </source>
</evidence>
<feature type="transmembrane region" description="Helical" evidence="2">
    <location>
        <begin position="85"/>
        <end position="104"/>
    </location>
</feature>
<dbReference type="Pfam" id="PF09889">
    <property type="entry name" value="DUF2116"/>
    <property type="match status" value="1"/>
</dbReference>
<organism evidence="3">
    <name type="scientific">marine metagenome</name>
    <dbReference type="NCBI Taxonomy" id="408172"/>
    <lineage>
        <taxon>unclassified sequences</taxon>
        <taxon>metagenomes</taxon>
        <taxon>ecological metagenomes</taxon>
    </lineage>
</organism>
<accession>A0A382NX64</accession>
<name>A0A382NX64_9ZZZZ</name>
<evidence type="ECO:0000256" key="2">
    <source>
        <dbReference type="SAM" id="Phobius"/>
    </source>
</evidence>
<dbReference type="EMBL" id="UINC01103396">
    <property type="protein sequence ID" value="SVC65743.1"/>
    <property type="molecule type" value="Genomic_DNA"/>
</dbReference>
<gene>
    <name evidence="3" type="ORF">METZ01_LOCUS318597</name>
</gene>
<keyword evidence="2" id="KW-0812">Transmembrane</keyword>
<feature type="region of interest" description="Disordered" evidence="1">
    <location>
        <begin position="1"/>
        <end position="38"/>
    </location>
</feature>
<reference evidence="3" key="1">
    <citation type="submission" date="2018-05" db="EMBL/GenBank/DDBJ databases">
        <authorList>
            <person name="Lanie J.A."/>
            <person name="Ng W.-L."/>
            <person name="Kazmierczak K.M."/>
            <person name="Andrzejewski T.M."/>
            <person name="Davidsen T.M."/>
            <person name="Wayne K.J."/>
            <person name="Tettelin H."/>
            <person name="Glass J.I."/>
            <person name="Rusch D."/>
            <person name="Podicherti R."/>
            <person name="Tsui H.-C.T."/>
            <person name="Winkler M.E."/>
        </authorList>
    </citation>
    <scope>NUCLEOTIDE SEQUENCE</scope>
</reference>
<sequence length="106" mass="11769">MANKQKLADQIRSNVELAKEGEKKRKGGKTGLPKSASSNAYVAPHRHCAICQSPIAQERDPPVCGVSKCMEEYESRERQRKRWNMLLYIAPAIMIGALVLQLMASG</sequence>
<evidence type="ECO:0008006" key="4">
    <source>
        <dbReference type="Google" id="ProtNLM"/>
    </source>
</evidence>
<evidence type="ECO:0000256" key="1">
    <source>
        <dbReference type="SAM" id="MobiDB-lite"/>
    </source>
</evidence>
<keyword evidence="2" id="KW-1133">Transmembrane helix</keyword>
<dbReference type="InterPro" id="IPR019216">
    <property type="entry name" value="DUF2116_treble_clef"/>
</dbReference>
<protein>
    <recommendedName>
        <fullName evidence="4">DUF2116 family Zn-ribbon domain-containing protein</fullName>
    </recommendedName>
</protein>
<dbReference type="AlphaFoldDB" id="A0A382NX64"/>
<proteinExistence type="predicted"/>